<protein>
    <submittedName>
        <fullName evidence="1">Uncharacterized protein</fullName>
    </submittedName>
</protein>
<comment type="caution">
    <text evidence="1">The sequence shown here is derived from an EMBL/GenBank/DDBJ whole genome shotgun (WGS) entry which is preliminary data.</text>
</comment>
<evidence type="ECO:0000313" key="2">
    <source>
        <dbReference type="Proteomes" id="UP000828390"/>
    </source>
</evidence>
<organism evidence="1 2">
    <name type="scientific">Dreissena polymorpha</name>
    <name type="common">Zebra mussel</name>
    <name type="synonym">Mytilus polymorpha</name>
    <dbReference type="NCBI Taxonomy" id="45954"/>
    <lineage>
        <taxon>Eukaryota</taxon>
        <taxon>Metazoa</taxon>
        <taxon>Spiralia</taxon>
        <taxon>Lophotrochozoa</taxon>
        <taxon>Mollusca</taxon>
        <taxon>Bivalvia</taxon>
        <taxon>Autobranchia</taxon>
        <taxon>Heteroconchia</taxon>
        <taxon>Euheterodonta</taxon>
        <taxon>Imparidentia</taxon>
        <taxon>Neoheterodontei</taxon>
        <taxon>Myida</taxon>
        <taxon>Dreissenoidea</taxon>
        <taxon>Dreissenidae</taxon>
        <taxon>Dreissena</taxon>
    </lineage>
</organism>
<evidence type="ECO:0000313" key="1">
    <source>
        <dbReference type="EMBL" id="KAH3888617.1"/>
    </source>
</evidence>
<sequence length="100" mass="11600">MSQNLHYVSKECSGFGWKKNVKNCTKALLNAREISAQEAKEEELFSSPAYEQYFQEDKTTRDANRGSLEHRTDIIEAAIQDFEKKRLSRHAFNEIFPAVE</sequence>
<dbReference type="AlphaFoldDB" id="A0A9D4S3J9"/>
<name>A0A9D4S3J9_DREPO</name>
<gene>
    <name evidence="1" type="ORF">DPMN_012656</name>
</gene>
<dbReference type="Proteomes" id="UP000828390">
    <property type="component" value="Unassembled WGS sequence"/>
</dbReference>
<dbReference type="EMBL" id="JAIWYP010000001">
    <property type="protein sequence ID" value="KAH3888617.1"/>
    <property type="molecule type" value="Genomic_DNA"/>
</dbReference>
<accession>A0A9D4S3J9</accession>
<keyword evidence="2" id="KW-1185">Reference proteome</keyword>
<reference evidence="1" key="1">
    <citation type="journal article" date="2019" name="bioRxiv">
        <title>The Genome of the Zebra Mussel, Dreissena polymorpha: A Resource for Invasive Species Research.</title>
        <authorList>
            <person name="McCartney M.A."/>
            <person name="Auch B."/>
            <person name="Kono T."/>
            <person name="Mallez S."/>
            <person name="Zhang Y."/>
            <person name="Obille A."/>
            <person name="Becker A."/>
            <person name="Abrahante J.E."/>
            <person name="Garbe J."/>
            <person name="Badalamenti J.P."/>
            <person name="Herman A."/>
            <person name="Mangelson H."/>
            <person name="Liachko I."/>
            <person name="Sullivan S."/>
            <person name="Sone E.D."/>
            <person name="Koren S."/>
            <person name="Silverstein K.A.T."/>
            <person name="Beckman K.B."/>
            <person name="Gohl D.M."/>
        </authorList>
    </citation>
    <scope>NUCLEOTIDE SEQUENCE</scope>
    <source>
        <strain evidence="1">Duluth1</strain>
        <tissue evidence="1">Whole animal</tissue>
    </source>
</reference>
<reference evidence="1" key="2">
    <citation type="submission" date="2020-11" db="EMBL/GenBank/DDBJ databases">
        <authorList>
            <person name="McCartney M.A."/>
            <person name="Auch B."/>
            <person name="Kono T."/>
            <person name="Mallez S."/>
            <person name="Becker A."/>
            <person name="Gohl D.M."/>
            <person name="Silverstein K.A.T."/>
            <person name="Koren S."/>
            <person name="Bechman K.B."/>
            <person name="Herman A."/>
            <person name="Abrahante J.E."/>
            <person name="Garbe J."/>
        </authorList>
    </citation>
    <scope>NUCLEOTIDE SEQUENCE</scope>
    <source>
        <strain evidence="1">Duluth1</strain>
        <tissue evidence="1">Whole animal</tissue>
    </source>
</reference>
<proteinExistence type="predicted"/>